<name>A0A0G0NBQ1_9BACT</name>
<protein>
    <submittedName>
        <fullName evidence="1">Uncharacterized protein</fullName>
    </submittedName>
</protein>
<accession>A0A0G0NBQ1</accession>
<sequence>MFAGIDEPDDAAMVLIGSDVCPQKRTISLALNALAYAVDDRDTAIFSWSVMPDVPPELVSIVNHFFEFVSWSASKLDVYHGNLLSPSIRVMELLAL</sequence>
<reference evidence="1 2" key="1">
    <citation type="journal article" date="2015" name="Nature">
        <title>rRNA introns, odd ribosomes, and small enigmatic genomes across a large radiation of phyla.</title>
        <authorList>
            <person name="Brown C.T."/>
            <person name="Hug L.A."/>
            <person name="Thomas B.C."/>
            <person name="Sharon I."/>
            <person name="Castelle C.J."/>
            <person name="Singh A."/>
            <person name="Wilkins M.J."/>
            <person name="Williams K.H."/>
            <person name="Banfield J.F."/>
        </authorList>
    </citation>
    <scope>NUCLEOTIDE SEQUENCE [LARGE SCALE GENOMIC DNA]</scope>
</reference>
<comment type="caution">
    <text evidence="1">The sequence shown here is derived from an EMBL/GenBank/DDBJ whole genome shotgun (WGS) entry which is preliminary data.</text>
</comment>
<dbReference type="Proteomes" id="UP000034665">
    <property type="component" value="Unassembled WGS sequence"/>
</dbReference>
<evidence type="ECO:0000313" key="1">
    <source>
        <dbReference type="EMBL" id="KKR12923.1"/>
    </source>
</evidence>
<gene>
    <name evidence="1" type="ORF">UT41_C0001G0467</name>
</gene>
<dbReference type="AlphaFoldDB" id="A0A0G0NBQ1"/>
<proteinExistence type="predicted"/>
<evidence type="ECO:0000313" key="2">
    <source>
        <dbReference type="Proteomes" id="UP000034665"/>
    </source>
</evidence>
<organism evidence="1 2">
    <name type="scientific">Candidatus Wolfebacteria bacterium GW2011_GWC2_39_22</name>
    <dbReference type="NCBI Taxonomy" id="1619013"/>
    <lineage>
        <taxon>Bacteria</taxon>
        <taxon>Candidatus Wolfeibacteriota</taxon>
    </lineage>
</organism>
<dbReference type="EMBL" id="LBWR01000001">
    <property type="protein sequence ID" value="KKR12923.1"/>
    <property type="molecule type" value="Genomic_DNA"/>
</dbReference>